<proteinExistence type="inferred from homology"/>
<dbReference type="Pfam" id="PF00728">
    <property type="entry name" value="Glyco_hydro_20"/>
    <property type="match status" value="1"/>
</dbReference>
<evidence type="ECO:0000313" key="11">
    <source>
        <dbReference type="EMBL" id="KDM90404.1"/>
    </source>
</evidence>
<feature type="domain" description="Glycoside hydrolase family 20 catalytic" evidence="9">
    <location>
        <begin position="262"/>
        <end position="608"/>
    </location>
</feature>
<feature type="domain" description="Beta-hexosaminidase bacterial type N-terminal" evidence="10">
    <location>
        <begin position="136"/>
        <end position="259"/>
    </location>
</feature>
<dbReference type="OrthoDB" id="9763537at2"/>
<dbReference type="GO" id="GO:0005975">
    <property type="term" value="P:carbohydrate metabolic process"/>
    <property type="evidence" value="ECO:0007669"/>
    <property type="project" value="InterPro"/>
</dbReference>
<sequence length="640" mass="72163">MSYRLDLTVINQTDTESRFALTLHNLGEHPLRAWSLDFILSRWIEPASVSHGQLKQLGSYCSLSATGNEALSANSHFYTEFTIKTPPLTLHSDGITEACLYASQHRQAVPVIVTPLNLRQPAQEKLQIDLPEAKAINLIPAPARLAHLPGEFQFLRETALAAVPEAAQGSVNWLQQELSHWLDTPLSVSADGQIHYQYKPELAEGAYHLLVECDHIWLEASSAAGFSHATASLLQLLPTHPSHQIESLLSIPMVDIHDQPHYGHRGMMLDCARHFHPVARIKRLLDQLARYKFNTFHWHLTDDEGWRIEIDAYPALTEIGAWRGPEEVLAPQFSTVDRRYGGFYTKQEIREIVAYAADRGIQVIPEIDIPGHCRAAIKSLPELLIDPADRSVYRSIQNYPDNVLSPALPGTYTFLTAVLDEVCDLFPAPYLHVGADEVPSGVWTDSPACRAMMEQHGYEDPFELQGHILRFVEDYLAQKGKRMLGWQEVVKGDKVSQHTIVLPWMNEEAGLTCAGNGYEVIMQPAQYTYLDLAQGHSAEEPGANWAGFLPLETVYSYRPLAELAATDPRLDQILGIQCALWCEHVFSQSRFDYLLFPRLLAVSEVCWCPPEQRDWEDFKARLNGQLRHLDRIGVNYRPCS</sequence>
<comment type="similarity">
    <text evidence="2">Belongs to the glycosyl hydrolase 20 family.</text>
</comment>
<reference evidence="11 12" key="1">
    <citation type="submission" date="2014-04" db="EMBL/GenBank/DDBJ databases">
        <title>Draft genome sequence of Photobacterium halotolerans S2753: a solonamide, ngercheumicin and holomycin producer.</title>
        <authorList>
            <person name="Machado H.R."/>
            <person name="Gram L."/>
        </authorList>
    </citation>
    <scope>NUCLEOTIDE SEQUENCE [LARGE SCALE GENOMIC DNA]</scope>
    <source>
        <strain evidence="11 12">S2753</strain>
    </source>
</reference>
<evidence type="ECO:0000256" key="3">
    <source>
        <dbReference type="ARBA" id="ARBA00012663"/>
    </source>
</evidence>
<comment type="caution">
    <text evidence="11">The sequence shown here is derived from an EMBL/GenBank/DDBJ whole genome shotgun (WGS) entry which is preliminary data.</text>
</comment>
<dbReference type="STRING" id="1654360.EA58_16895"/>
<organism evidence="11 12">
    <name type="scientific">Photobacterium galatheae</name>
    <dbReference type="NCBI Taxonomy" id="1654360"/>
    <lineage>
        <taxon>Bacteria</taxon>
        <taxon>Pseudomonadati</taxon>
        <taxon>Pseudomonadota</taxon>
        <taxon>Gammaproteobacteria</taxon>
        <taxon>Vibrionales</taxon>
        <taxon>Vibrionaceae</taxon>
        <taxon>Photobacterium</taxon>
    </lineage>
</organism>
<dbReference type="CDD" id="cd06563">
    <property type="entry name" value="GH20_chitobiase-like"/>
    <property type="match status" value="1"/>
</dbReference>
<dbReference type="GO" id="GO:0030203">
    <property type="term" value="P:glycosaminoglycan metabolic process"/>
    <property type="evidence" value="ECO:0007669"/>
    <property type="project" value="TreeGrafter"/>
</dbReference>
<dbReference type="InterPro" id="IPR017853">
    <property type="entry name" value="GH"/>
</dbReference>
<evidence type="ECO:0000256" key="7">
    <source>
        <dbReference type="ARBA" id="ARBA00033000"/>
    </source>
</evidence>
<dbReference type="RefSeq" id="WP_036755092.1">
    <property type="nucleotide sequence ID" value="NZ_JAGSGC010000001.1"/>
</dbReference>
<gene>
    <name evidence="11" type="ORF">EA58_16895</name>
</gene>
<dbReference type="PRINTS" id="PR00738">
    <property type="entry name" value="GLHYDRLASE20"/>
</dbReference>
<dbReference type="InterPro" id="IPR015883">
    <property type="entry name" value="Glyco_hydro_20_cat"/>
</dbReference>
<dbReference type="SUPFAM" id="SSF51445">
    <property type="entry name" value="(Trans)glycosidases"/>
    <property type="match status" value="1"/>
</dbReference>
<dbReference type="InterPro" id="IPR025705">
    <property type="entry name" value="Beta_hexosaminidase_sua/sub"/>
</dbReference>
<accession>A0A066RJ97</accession>
<comment type="catalytic activity">
    <reaction evidence="1">
        <text>Hydrolysis of terminal non-reducing N-acetyl-D-hexosamine residues in N-acetyl-beta-D-hexosaminides.</text>
        <dbReference type="EC" id="3.2.1.52"/>
    </reaction>
</comment>
<keyword evidence="5" id="KW-0326">Glycosidase</keyword>
<dbReference type="GO" id="GO:0004563">
    <property type="term" value="F:beta-N-acetylhexosaminidase activity"/>
    <property type="evidence" value="ECO:0007669"/>
    <property type="project" value="UniProtKB-EC"/>
</dbReference>
<evidence type="ECO:0000259" key="9">
    <source>
        <dbReference type="Pfam" id="PF00728"/>
    </source>
</evidence>
<evidence type="ECO:0000256" key="2">
    <source>
        <dbReference type="ARBA" id="ARBA00006285"/>
    </source>
</evidence>
<feature type="active site" description="Proton donor" evidence="8">
    <location>
        <position position="437"/>
    </location>
</feature>
<evidence type="ECO:0000256" key="6">
    <source>
        <dbReference type="ARBA" id="ARBA00030512"/>
    </source>
</evidence>
<dbReference type="PANTHER" id="PTHR22600">
    <property type="entry name" value="BETA-HEXOSAMINIDASE"/>
    <property type="match status" value="1"/>
</dbReference>
<evidence type="ECO:0000256" key="8">
    <source>
        <dbReference type="PIRSR" id="PIRSR625705-1"/>
    </source>
</evidence>
<dbReference type="SUPFAM" id="SSF55545">
    <property type="entry name" value="beta-N-acetylhexosaminidase-like domain"/>
    <property type="match status" value="1"/>
</dbReference>
<name>A0A066RJ97_9GAMM</name>
<keyword evidence="4" id="KW-0378">Hydrolase</keyword>
<dbReference type="EMBL" id="JMIB01000032">
    <property type="protein sequence ID" value="KDM90404.1"/>
    <property type="molecule type" value="Genomic_DNA"/>
</dbReference>
<dbReference type="Pfam" id="PF02838">
    <property type="entry name" value="Glyco_hydro_20b"/>
    <property type="match status" value="1"/>
</dbReference>
<evidence type="ECO:0000256" key="4">
    <source>
        <dbReference type="ARBA" id="ARBA00022801"/>
    </source>
</evidence>
<evidence type="ECO:0000256" key="1">
    <source>
        <dbReference type="ARBA" id="ARBA00001231"/>
    </source>
</evidence>
<dbReference type="InterPro" id="IPR029018">
    <property type="entry name" value="Hex-like_dom2"/>
</dbReference>
<dbReference type="GO" id="GO:0016020">
    <property type="term" value="C:membrane"/>
    <property type="evidence" value="ECO:0007669"/>
    <property type="project" value="TreeGrafter"/>
</dbReference>
<protein>
    <recommendedName>
        <fullName evidence="3">beta-N-acetylhexosaminidase</fullName>
        <ecNumber evidence="3">3.2.1.52</ecNumber>
    </recommendedName>
    <alternativeName>
        <fullName evidence="6">Beta-N-acetylhexosaminidase</fullName>
    </alternativeName>
    <alternativeName>
        <fullName evidence="7">N-acetyl-beta-glucosaminidase</fullName>
    </alternativeName>
</protein>
<dbReference type="Gene3D" id="3.30.379.10">
    <property type="entry name" value="Chitobiase/beta-hexosaminidase domain 2-like"/>
    <property type="match status" value="1"/>
</dbReference>
<evidence type="ECO:0000256" key="5">
    <source>
        <dbReference type="ARBA" id="ARBA00023295"/>
    </source>
</evidence>
<keyword evidence="12" id="KW-1185">Reference proteome</keyword>
<evidence type="ECO:0000313" key="12">
    <source>
        <dbReference type="Proteomes" id="UP000027192"/>
    </source>
</evidence>
<dbReference type="InterPro" id="IPR015882">
    <property type="entry name" value="HEX_bac_N"/>
</dbReference>
<dbReference type="Proteomes" id="UP000027192">
    <property type="component" value="Unassembled WGS sequence"/>
</dbReference>
<evidence type="ECO:0000259" key="10">
    <source>
        <dbReference type="Pfam" id="PF02838"/>
    </source>
</evidence>
<dbReference type="PANTHER" id="PTHR22600:SF57">
    <property type="entry name" value="BETA-N-ACETYLHEXOSAMINIDASE"/>
    <property type="match status" value="1"/>
</dbReference>
<dbReference type="AlphaFoldDB" id="A0A066RJ97"/>
<dbReference type="EC" id="3.2.1.52" evidence="3"/>
<dbReference type="Gene3D" id="3.20.20.80">
    <property type="entry name" value="Glycosidases"/>
    <property type="match status" value="1"/>
</dbReference>